<gene>
    <name evidence="7" type="ORF">EW146_g3397</name>
</gene>
<keyword evidence="8" id="KW-1185">Reference proteome</keyword>
<proteinExistence type="predicted"/>
<comment type="subcellular location">
    <subcellularLocation>
        <location evidence="1">Membrane</location>
    </subcellularLocation>
</comment>
<feature type="transmembrane region" description="Helical" evidence="5">
    <location>
        <begin position="20"/>
        <end position="49"/>
    </location>
</feature>
<reference evidence="7 8" key="1">
    <citation type="submission" date="2019-02" db="EMBL/GenBank/DDBJ databases">
        <title>Genome sequencing of the rare red list fungi Bondarzewia mesenterica.</title>
        <authorList>
            <person name="Buettner E."/>
            <person name="Kellner H."/>
        </authorList>
    </citation>
    <scope>NUCLEOTIDE SEQUENCE [LARGE SCALE GENOMIC DNA]</scope>
    <source>
        <strain evidence="7 8">DSM 108281</strain>
    </source>
</reference>
<keyword evidence="2 5" id="KW-0812">Transmembrane</keyword>
<name>A0A4S4LXY9_9AGAM</name>
<sequence length="189" mass="21007">MSELHVLTFRDLSKLFSPNGAYYLGYSFLFGMSLWVTFFGGVIAFRALPRHQFGALQHRTFPVYFNLAIAISAALLGVWTYSHPAVVNNLGRPHIADVAQAYTLATILVMQALNSFVIGPITSKTMFERHRQEKEEGKAYNEPGVSDAMKALNAKFTRLHGWSSLANLSAFIALAFHGLWLGNFGIHVV</sequence>
<feature type="transmembrane region" description="Helical" evidence="5">
    <location>
        <begin position="165"/>
        <end position="186"/>
    </location>
</feature>
<evidence type="ECO:0000259" key="6">
    <source>
        <dbReference type="Pfam" id="PF13664"/>
    </source>
</evidence>
<dbReference type="GO" id="GO:0016020">
    <property type="term" value="C:membrane"/>
    <property type="evidence" value="ECO:0007669"/>
    <property type="project" value="UniProtKB-SubCell"/>
</dbReference>
<dbReference type="Proteomes" id="UP000310158">
    <property type="component" value="Unassembled WGS sequence"/>
</dbReference>
<organism evidence="7 8">
    <name type="scientific">Bondarzewia mesenterica</name>
    <dbReference type="NCBI Taxonomy" id="1095465"/>
    <lineage>
        <taxon>Eukaryota</taxon>
        <taxon>Fungi</taxon>
        <taxon>Dikarya</taxon>
        <taxon>Basidiomycota</taxon>
        <taxon>Agaricomycotina</taxon>
        <taxon>Agaricomycetes</taxon>
        <taxon>Russulales</taxon>
        <taxon>Bondarzewiaceae</taxon>
        <taxon>Bondarzewia</taxon>
    </lineage>
</organism>
<evidence type="ECO:0000313" key="7">
    <source>
        <dbReference type="EMBL" id="THH17402.1"/>
    </source>
</evidence>
<keyword evidence="4 5" id="KW-0472">Membrane</keyword>
<feature type="domain" description="TMEM205-like" evidence="6">
    <location>
        <begin position="24"/>
        <end position="130"/>
    </location>
</feature>
<evidence type="ECO:0000256" key="4">
    <source>
        <dbReference type="ARBA" id="ARBA00023136"/>
    </source>
</evidence>
<dbReference type="EMBL" id="SGPL01000113">
    <property type="protein sequence ID" value="THH17402.1"/>
    <property type="molecule type" value="Genomic_DNA"/>
</dbReference>
<dbReference type="PANTHER" id="PTHR23241">
    <property type="entry name" value="LATE EMBRYOGENESIS ABUNDANT PLANTS LEA-RELATED"/>
    <property type="match status" value="1"/>
</dbReference>
<evidence type="ECO:0000313" key="8">
    <source>
        <dbReference type="Proteomes" id="UP000310158"/>
    </source>
</evidence>
<accession>A0A4S4LXY9</accession>
<feature type="transmembrane region" description="Helical" evidence="5">
    <location>
        <begin position="101"/>
        <end position="121"/>
    </location>
</feature>
<evidence type="ECO:0000256" key="3">
    <source>
        <dbReference type="ARBA" id="ARBA00022989"/>
    </source>
</evidence>
<dbReference type="OrthoDB" id="1641132at2759"/>
<feature type="transmembrane region" description="Helical" evidence="5">
    <location>
        <begin position="61"/>
        <end position="81"/>
    </location>
</feature>
<evidence type="ECO:0000256" key="5">
    <source>
        <dbReference type="SAM" id="Phobius"/>
    </source>
</evidence>
<dbReference type="PANTHER" id="PTHR23241:SF102">
    <property type="entry name" value="LD23009P"/>
    <property type="match status" value="1"/>
</dbReference>
<evidence type="ECO:0000256" key="2">
    <source>
        <dbReference type="ARBA" id="ARBA00022692"/>
    </source>
</evidence>
<evidence type="ECO:0000256" key="1">
    <source>
        <dbReference type="ARBA" id="ARBA00004370"/>
    </source>
</evidence>
<dbReference type="AlphaFoldDB" id="A0A4S4LXY9"/>
<dbReference type="InterPro" id="IPR025423">
    <property type="entry name" value="TMEM205-like"/>
</dbReference>
<comment type="caution">
    <text evidence="7">The sequence shown here is derived from an EMBL/GenBank/DDBJ whole genome shotgun (WGS) entry which is preliminary data.</text>
</comment>
<dbReference type="InterPro" id="IPR053009">
    <property type="entry name" value="Xanthocillin_Biosynth-Assoc"/>
</dbReference>
<protein>
    <recommendedName>
        <fullName evidence="6">TMEM205-like domain-containing protein</fullName>
    </recommendedName>
</protein>
<dbReference type="Pfam" id="PF13664">
    <property type="entry name" value="DUF4149"/>
    <property type="match status" value="1"/>
</dbReference>
<keyword evidence="3 5" id="KW-1133">Transmembrane helix</keyword>